<feature type="compositionally biased region" description="Low complexity" evidence="1">
    <location>
        <begin position="383"/>
        <end position="393"/>
    </location>
</feature>
<name>A0A175W9C1_9PEZI</name>
<evidence type="ECO:0008006" key="4">
    <source>
        <dbReference type="Google" id="ProtNLM"/>
    </source>
</evidence>
<feature type="region of interest" description="Disordered" evidence="1">
    <location>
        <begin position="251"/>
        <end position="288"/>
    </location>
</feature>
<evidence type="ECO:0000313" key="3">
    <source>
        <dbReference type="Proteomes" id="UP000078237"/>
    </source>
</evidence>
<dbReference type="EMBL" id="LCTW02000069">
    <property type="protein sequence ID" value="KXX80112.1"/>
    <property type="molecule type" value="Genomic_DNA"/>
</dbReference>
<sequence length="462" mass="50976">MSYFGAAQSALFYFLACTPCLKVQNHHRSRQQAKKERAVKERIVMEQPHLYRHPEPYNTNPYWSEEIRMGPSLPRKGKGLDRSSKSLSQRRLTAASRDGRPSIGTGSSVAITMSEMGSIASPRPSTSPASPPGLGSAPTVVVEEPTSPTLTKTASVSTGDWNFKRYQREDEELWGHEPSWTGHKLMDAIKQAGSSAGRYVESKLGFEKPVTEEDRYNFYFTPRNPPVNEYHPPVVSSKPAHKDALRWMLQPPPPAKVMDGRVPVSRSSSMMSVGSRRTVSTYDGGSLGRTVGEKALEARLRRGENPFEGELRSAASPARRRSRVARASSVARTKSRRTARTNSFTESEDSSDEKFSSRRRPSHRSVVDPETGSESDDEDEYISKSLEASSNSSLPTHAAQKPRLPTIMSSSSHEKEISVKTVKSGSMSPLQQITNVQPGPDLASLKVQPVLSPIHTNMAIRA</sequence>
<accession>A0A175W9C1</accession>
<feature type="compositionally biased region" description="Polar residues" evidence="1">
    <location>
        <begin position="146"/>
        <end position="155"/>
    </location>
</feature>
<dbReference type="Proteomes" id="UP000078237">
    <property type="component" value="Unassembled WGS sequence"/>
</dbReference>
<feature type="compositionally biased region" description="Low complexity" evidence="1">
    <location>
        <begin position="260"/>
        <end position="280"/>
    </location>
</feature>
<feature type="compositionally biased region" description="Low complexity" evidence="1">
    <location>
        <begin position="118"/>
        <end position="139"/>
    </location>
</feature>
<protein>
    <recommendedName>
        <fullName evidence="4">Signal peptide-containing protein</fullName>
    </recommendedName>
</protein>
<dbReference type="VEuPathDB" id="FungiDB:MMYC01_202847"/>
<organism evidence="2 3">
    <name type="scientific">Madurella mycetomatis</name>
    <dbReference type="NCBI Taxonomy" id="100816"/>
    <lineage>
        <taxon>Eukaryota</taxon>
        <taxon>Fungi</taxon>
        <taxon>Dikarya</taxon>
        <taxon>Ascomycota</taxon>
        <taxon>Pezizomycotina</taxon>
        <taxon>Sordariomycetes</taxon>
        <taxon>Sordariomycetidae</taxon>
        <taxon>Sordariales</taxon>
        <taxon>Sordariales incertae sedis</taxon>
        <taxon>Madurella</taxon>
    </lineage>
</organism>
<dbReference type="AlphaFoldDB" id="A0A175W9C1"/>
<gene>
    <name evidence="2" type="ORF">MMYC01_202847</name>
</gene>
<evidence type="ECO:0000256" key="1">
    <source>
        <dbReference type="SAM" id="MobiDB-lite"/>
    </source>
</evidence>
<proteinExistence type="predicted"/>
<feature type="region of interest" description="Disordered" evidence="1">
    <location>
        <begin position="68"/>
        <end position="155"/>
    </location>
</feature>
<feature type="compositionally biased region" description="Acidic residues" evidence="1">
    <location>
        <begin position="371"/>
        <end position="380"/>
    </location>
</feature>
<reference evidence="2 3" key="1">
    <citation type="journal article" date="2016" name="Genome Announc.">
        <title>Genome Sequence of Madurella mycetomatis mm55, Isolated from a Human Mycetoma Case in Sudan.</title>
        <authorList>
            <person name="Smit S."/>
            <person name="Derks M.F."/>
            <person name="Bervoets S."/>
            <person name="Fahal A."/>
            <person name="van Leeuwen W."/>
            <person name="van Belkum A."/>
            <person name="van de Sande W.W."/>
        </authorList>
    </citation>
    <scope>NUCLEOTIDE SEQUENCE [LARGE SCALE GENOMIC DNA]</scope>
    <source>
        <strain evidence="3">mm55</strain>
    </source>
</reference>
<evidence type="ECO:0000313" key="2">
    <source>
        <dbReference type="EMBL" id="KXX80112.1"/>
    </source>
</evidence>
<feature type="region of interest" description="Disordered" evidence="1">
    <location>
        <begin position="307"/>
        <end position="415"/>
    </location>
</feature>
<comment type="caution">
    <text evidence="2">The sequence shown here is derived from an EMBL/GenBank/DDBJ whole genome shotgun (WGS) entry which is preliminary data.</text>
</comment>
<dbReference type="OrthoDB" id="506431at2759"/>
<keyword evidence="3" id="KW-1185">Reference proteome</keyword>